<protein>
    <submittedName>
        <fullName evidence="1">Putative ATPase domain containing protein</fullName>
    </submittedName>
</protein>
<dbReference type="AlphaFoldDB" id="A0A6H1ZQJ1"/>
<reference evidence="1" key="1">
    <citation type="submission" date="2020-03" db="EMBL/GenBank/DDBJ databases">
        <title>The deep terrestrial virosphere.</title>
        <authorList>
            <person name="Holmfeldt K."/>
            <person name="Nilsson E."/>
            <person name="Simone D."/>
            <person name="Lopez-Fernandez M."/>
            <person name="Wu X."/>
            <person name="de Brujin I."/>
            <person name="Lundin D."/>
            <person name="Andersson A."/>
            <person name="Bertilsson S."/>
            <person name="Dopson M."/>
        </authorList>
    </citation>
    <scope>NUCLEOTIDE SEQUENCE</scope>
    <source>
        <strain evidence="1">TM448A01637</strain>
    </source>
</reference>
<dbReference type="InterPro" id="IPR036390">
    <property type="entry name" value="WH_DNA-bd_sf"/>
</dbReference>
<dbReference type="SUPFAM" id="SSF46785">
    <property type="entry name" value="Winged helix' DNA-binding domain"/>
    <property type="match status" value="1"/>
</dbReference>
<sequence length="419" mass="47142">MYSKPIITPQIGGYLFSWEAESLLVRVSHLRVHTSDGRVTGELQITNNNQDKSMILLPSTQFNFSSDMIRARQAKQLREKYSDSKIEWVELFDFLAHTVQELARGGDVSQEVWAEDDIRDVEYLLKPLIIKGMSNIIFGEKGVNKSTTAYLAGAIVYLPWLENPLEFEVCDQAIKTLVLDYETDLATFNYYLARLKKGTNIPAFSLNYRHCILPLADDIEAIEKEIIKTGASLLIIDSLAAAAGGEDAELKGSQSALRFNSAIRKLNTTSLIIAQTSKGQAEKSRHKTIYGSTIFTYYARNIFELCHSEEIDSNTKHLALFHRECNLARKSAPMGIRLDFNEDRSISINRESVSISEFTDKMTTQARILDVLKRGAMEIKELAQSLDITEPNCRMAVSRLTKKGKLIKVSTGYGLLTHP</sequence>
<dbReference type="EMBL" id="MT144180">
    <property type="protein sequence ID" value="QJA50196.1"/>
    <property type="molecule type" value="Genomic_DNA"/>
</dbReference>
<name>A0A6H1ZQJ1_9ZZZZ</name>
<gene>
    <name evidence="1" type="ORF">TM448A01637_0007</name>
</gene>
<organism evidence="1">
    <name type="scientific">viral metagenome</name>
    <dbReference type="NCBI Taxonomy" id="1070528"/>
    <lineage>
        <taxon>unclassified sequences</taxon>
        <taxon>metagenomes</taxon>
        <taxon>organismal metagenomes</taxon>
    </lineage>
</organism>
<dbReference type="Pfam" id="PF13481">
    <property type="entry name" value="AAA_25"/>
    <property type="match status" value="1"/>
</dbReference>
<proteinExistence type="predicted"/>
<dbReference type="InterPro" id="IPR027417">
    <property type="entry name" value="P-loop_NTPase"/>
</dbReference>
<dbReference type="Gene3D" id="3.40.50.300">
    <property type="entry name" value="P-loop containing nucleotide triphosphate hydrolases"/>
    <property type="match status" value="1"/>
</dbReference>
<dbReference type="InterPro" id="IPR036388">
    <property type="entry name" value="WH-like_DNA-bd_sf"/>
</dbReference>
<dbReference type="SUPFAM" id="SSF52540">
    <property type="entry name" value="P-loop containing nucleoside triphosphate hydrolases"/>
    <property type="match status" value="1"/>
</dbReference>
<dbReference type="Gene3D" id="1.10.10.10">
    <property type="entry name" value="Winged helix-like DNA-binding domain superfamily/Winged helix DNA-binding domain"/>
    <property type="match status" value="1"/>
</dbReference>
<evidence type="ECO:0000313" key="1">
    <source>
        <dbReference type="EMBL" id="QJA50196.1"/>
    </source>
</evidence>
<accession>A0A6H1ZQJ1</accession>